<accession>A0ABR2X0W3</accession>
<evidence type="ECO:0000313" key="3">
    <source>
        <dbReference type="EMBL" id="KAK9767394.1"/>
    </source>
</evidence>
<evidence type="ECO:0000313" key="4">
    <source>
        <dbReference type="Proteomes" id="UP001479436"/>
    </source>
</evidence>
<dbReference type="Proteomes" id="UP001479436">
    <property type="component" value="Unassembled WGS sequence"/>
</dbReference>
<sequence length="116" mass="13566">MEENLKQMLMSMQNKMIEDSRQLSTVKAQIQVKEREKRLSELTYKEVSQLGDNIHTYKSVGKMFLQADRSVLEKEISDRINVSNESIKALEKKATYLERNINDINGNLKDIFNRRG</sequence>
<dbReference type="InterPro" id="IPR009053">
    <property type="entry name" value="Prefoldin"/>
</dbReference>
<proteinExistence type="inferred from homology"/>
<dbReference type="EMBL" id="JASJQH010000081">
    <property type="protein sequence ID" value="KAK9767394.1"/>
    <property type="molecule type" value="Genomic_DNA"/>
</dbReference>
<dbReference type="Pfam" id="PF01920">
    <property type="entry name" value="Prefoldin_2"/>
    <property type="match status" value="1"/>
</dbReference>
<comment type="caution">
    <text evidence="3">The sequence shown here is derived from an EMBL/GenBank/DDBJ whole genome shotgun (WGS) entry which is preliminary data.</text>
</comment>
<evidence type="ECO:0008006" key="5">
    <source>
        <dbReference type="Google" id="ProtNLM"/>
    </source>
</evidence>
<dbReference type="InterPro" id="IPR002777">
    <property type="entry name" value="PFD_beta-like"/>
</dbReference>
<dbReference type="PANTHER" id="PTHR20903">
    <property type="entry name" value="PREFOLDIN SUBUNIT 1-RELATED"/>
    <property type="match status" value="1"/>
</dbReference>
<dbReference type="Gene3D" id="1.10.287.370">
    <property type="match status" value="1"/>
</dbReference>
<gene>
    <name evidence="3" type="ORF">K7432_002876</name>
</gene>
<protein>
    <recommendedName>
        <fullName evidence="5">Prefoldin subunit 1</fullName>
    </recommendedName>
</protein>
<evidence type="ECO:0000256" key="2">
    <source>
        <dbReference type="ARBA" id="ARBA00023186"/>
    </source>
</evidence>
<comment type="similarity">
    <text evidence="1">Belongs to the prefoldin subunit beta family.</text>
</comment>
<dbReference type="PANTHER" id="PTHR20903:SF0">
    <property type="entry name" value="PREFOLDIN SUBUNIT 1"/>
    <property type="match status" value="1"/>
</dbReference>
<keyword evidence="2" id="KW-0143">Chaperone</keyword>
<name>A0ABR2X0W3_9FUNG</name>
<organism evidence="3 4">
    <name type="scientific">Basidiobolus ranarum</name>
    <dbReference type="NCBI Taxonomy" id="34480"/>
    <lineage>
        <taxon>Eukaryota</taxon>
        <taxon>Fungi</taxon>
        <taxon>Fungi incertae sedis</taxon>
        <taxon>Zoopagomycota</taxon>
        <taxon>Entomophthoromycotina</taxon>
        <taxon>Basidiobolomycetes</taxon>
        <taxon>Basidiobolales</taxon>
        <taxon>Basidiobolaceae</taxon>
        <taxon>Basidiobolus</taxon>
    </lineage>
</organism>
<reference evidence="3 4" key="1">
    <citation type="submission" date="2023-04" db="EMBL/GenBank/DDBJ databases">
        <title>Genome of Basidiobolus ranarum AG-B5.</title>
        <authorList>
            <person name="Stajich J.E."/>
            <person name="Carter-House D."/>
            <person name="Gryganskyi A."/>
        </authorList>
    </citation>
    <scope>NUCLEOTIDE SEQUENCE [LARGE SCALE GENOMIC DNA]</scope>
    <source>
        <strain evidence="3 4">AG-B5</strain>
    </source>
</reference>
<dbReference type="SUPFAM" id="SSF46579">
    <property type="entry name" value="Prefoldin"/>
    <property type="match status" value="1"/>
</dbReference>
<evidence type="ECO:0000256" key="1">
    <source>
        <dbReference type="ARBA" id="ARBA00008045"/>
    </source>
</evidence>
<keyword evidence="4" id="KW-1185">Reference proteome</keyword>